<proteinExistence type="predicted"/>
<accession>A0ABV8UXT4</accession>
<feature type="region of interest" description="Disordered" evidence="1">
    <location>
        <begin position="21"/>
        <end position="135"/>
    </location>
</feature>
<evidence type="ECO:0000313" key="3">
    <source>
        <dbReference type="Proteomes" id="UP001595733"/>
    </source>
</evidence>
<evidence type="ECO:0000313" key="2">
    <source>
        <dbReference type="EMBL" id="MFC4356102.1"/>
    </source>
</evidence>
<dbReference type="RefSeq" id="WP_378142655.1">
    <property type="nucleotide sequence ID" value="NZ_JBHSEF010000026.1"/>
</dbReference>
<comment type="caution">
    <text evidence="2">The sequence shown here is derived from an EMBL/GenBank/DDBJ whole genome shotgun (WGS) entry which is preliminary data.</text>
</comment>
<name>A0ABV8UXT4_9BACL</name>
<evidence type="ECO:0000256" key="1">
    <source>
        <dbReference type="SAM" id="MobiDB-lite"/>
    </source>
</evidence>
<keyword evidence="3" id="KW-1185">Reference proteome</keyword>
<dbReference type="Proteomes" id="UP001595733">
    <property type="component" value="Unassembled WGS sequence"/>
</dbReference>
<reference evidence="3" key="1">
    <citation type="journal article" date="2019" name="Int. J. Syst. Evol. Microbiol.">
        <title>The Global Catalogue of Microorganisms (GCM) 10K type strain sequencing project: providing services to taxonomists for standard genome sequencing and annotation.</title>
        <authorList>
            <consortium name="The Broad Institute Genomics Platform"/>
            <consortium name="The Broad Institute Genome Sequencing Center for Infectious Disease"/>
            <person name="Wu L."/>
            <person name="Ma J."/>
        </authorList>
    </citation>
    <scope>NUCLEOTIDE SEQUENCE [LARGE SCALE GENOMIC DNA]</scope>
    <source>
        <strain evidence="3">CCUG 50353</strain>
    </source>
</reference>
<feature type="compositionally biased region" description="Polar residues" evidence="1">
    <location>
        <begin position="110"/>
        <end position="119"/>
    </location>
</feature>
<feature type="compositionally biased region" description="Basic and acidic residues" evidence="1">
    <location>
        <begin position="50"/>
        <end position="67"/>
    </location>
</feature>
<feature type="compositionally biased region" description="Basic and acidic residues" evidence="1">
    <location>
        <begin position="76"/>
        <end position="106"/>
    </location>
</feature>
<feature type="compositionally biased region" description="Polar residues" evidence="1">
    <location>
        <begin position="35"/>
        <end position="48"/>
    </location>
</feature>
<protein>
    <submittedName>
        <fullName evidence="2">Uncharacterized protein</fullName>
    </submittedName>
</protein>
<organism evidence="2 3">
    <name type="scientific">Chryseomicrobium palamuruense</name>
    <dbReference type="NCBI Taxonomy" id="682973"/>
    <lineage>
        <taxon>Bacteria</taxon>
        <taxon>Bacillati</taxon>
        <taxon>Bacillota</taxon>
        <taxon>Bacilli</taxon>
        <taxon>Bacillales</taxon>
        <taxon>Caryophanaceae</taxon>
        <taxon>Chryseomicrobium</taxon>
    </lineage>
</organism>
<dbReference type="EMBL" id="JBHSEF010000026">
    <property type="protein sequence ID" value="MFC4356102.1"/>
    <property type="molecule type" value="Genomic_DNA"/>
</dbReference>
<gene>
    <name evidence="2" type="ORF">ACFO0S_13660</name>
</gene>
<sequence length="171" mass="19749">MEGIILIILSLIISSFFGNKKKETQQTPPPVRQKQPVQTKSSTNQNRPSVLKELENWSKQMLEETEQKMSPQTKEVVQKAEQQVRERFPEQAERIDRQKSRLEKKVPTVIEQTAVTTSRTPERPGRLSMHQQKTKEIVMEEPVKQLVNSREELAQAIVLSEVLAPPVSKRR</sequence>